<evidence type="ECO:0000313" key="3">
    <source>
        <dbReference type="Proteomes" id="UP000704068"/>
    </source>
</evidence>
<proteinExistence type="predicted"/>
<dbReference type="EMBL" id="JABZGR010000001">
    <property type="protein sequence ID" value="MBF0969481.1"/>
    <property type="molecule type" value="Genomic_DNA"/>
</dbReference>
<dbReference type="InterPro" id="IPR036866">
    <property type="entry name" value="RibonucZ/Hydroxyglut_hydro"/>
</dbReference>
<dbReference type="Pfam" id="PF00753">
    <property type="entry name" value="Lactamase_B"/>
    <property type="match status" value="1"/>
</dbReference>
<dbReference type="InterPro" id="IPR001279">
    <property type="entry name" value="Metallo-B-lactamas"/>
</dbReference>
<dbReference type="SUPFAM" id="SSF56281">
    <property type="entry name" value="Metallo-hydrolase/oxidoreductase"/>
    <property type="match status" value="1"/>
</dbReference>
<dbReference type="AlphaFoldDB" id="A0A929RWB2"/>
<dbReference type="Gene3D" id="3.60.15.10">
    <property type="entry name" value="Ribonuclease Z/Hydroxyacylglutathione hydrolase-like"/>
    <property type="match status" value="1"/>
</dbReference>
<comment type="caution">
    <text evidence="2">The sequence shown here is derived from an EMBL/GenBank/DDBJ whole genome shotgun (WGS) entry which is preliminary data.</text>
</comment>
<reference evidence="2" key="1">
    <citation type="submission" date="2020-04" db="EMBL/GenBank/DDBJ databases">
        <title>Deep metagenomics examines the oral microbiome during advanced dental caries in children, revealing novel taxa and co-occurrences with host molecules.</title>
        <authorList>
            <person name="Baker J.L."/>
            <person name="Morton J.T."/>
            <person name="Dinis M."/>
            <person name="Alvarez R."/>
            <person name="Tran N.C."/>
            <person name="Knight R."/>
            <person name="Edlund A."/>
        </authorList>
    </citation>
    <scope>NUCLEOTIDE SEQUENCE</scope>
    <source>
        <strain evidence="2">JCVI_34_bin.1</strain>
    </source>
</reference>
<sequence length="243" mass="27188">MELKVLGSSSSGNCYILDNGSEALIIEAGISFINVKKALDFNLRKVVGCLITHQHNDHAKYLKTMCDHGFRTLALPEVYKAKGCCGNRSMTAEIKKRYTFGNFKVMPFPACHDVPCVGYLIQHPECGRVMFLTDSFMCEYTFPGLDQIMIECNYSDSKLIEAINEGRTKLSQRERLMTSHLELESCKGILKANDLSKVCNVVLLHLSDNNSDEEQFVNEIQGATGKPVYAARPGMTIEFNKVL</sequence>
<dbReference type="InterPro" id="IPR052533">
    <property type="entry name" value="WalJ/YycJ-like"/>
</dbReference>
<name>A0A929RWB2_9BACT</name>
<dbReference type="PANTHER" id="PTHR47619">
    <property type="entry name" value="METALLO-HYDROLASE YYCJ-RELATED"/>
    <property type="match status" value="1"/>
</dbReference>
<feature type="domain" description="Metallo-beta-lactamase" evidence="1">
    <location>
        <begin position="11"/>
        <end position="60"/>
    </location>
</feature>
<evidence type="ECO:0000313" key="2">
    <source>
        <dbReference type="EMBL" id="MBF0969481.1"/>
    </source>
</evidence>
<organism evidence="2 3">
    <name type="scientific">Alloprevotella tannerae</name>
    <dbReference type="NCBI Taxonomy" id="76122"/>
    <lineage>
        <taxon>Bacteria</taxon>
        <taxon>Pseudomonadati</taxon>
        <taxon>Bacteroidota</taxon>
        <taxon>Bacteroidia</taxon>
        <taxon>Bacteroidales</taxon>
        <taxon>Prevotellaceae</taxon>
        <taxon>Alloprevotella</taxon>
    </lineage>
</organism>
<accession>A0A929RWB2</accession>
<dbReference type="PANTHER" id="PTHR47619:SF1">
    <property type="entry name" value="EXODEOXYRIBONUCLEASE WALJ"/>
    <property type="match status" value="1"/>
</dbReference>
<gene>
    <name evidence="2" type="ORF">HXK21_00350</name>
</gene>
<protein>
    <submittedName>
        <fullName evidence="2">MBL fold metallo-hydrolase</fullName>
    </submittedName>
</protein>
<dbReference type="Proteomes" id="UP000704068">
    <property type="component" value="Unassembled WGS sequence"/>
</dbReference>
<dbReference type="RefSeq" id="WP_303762408.1">
    <property type="nucleotide sequence ID" value="NZ_JABZGR010000001.1"/>
</dbReference>
<evidence type="ECO:0000259" key="1">
    <source>
        <dbReference type="Pfam" id="PF00753"/>
    </source>
</evidence>